<evidence type="ECO:0000259" key="4">
    <source>
        <dbReference type="PROSITE" id="PS50181"/>
    </source>
</evidence>
<dbReference type="PROSITE" id="PS00455">
    <property type="entry name" value="AMP_BINDING"/>
    <property type="match status" value="1"/>
</dbReference>
<dbReference type="PROSITE" id="PS50005">
    <property type="entry name" value="TPR"/>
    <property type="match status" value="1"/>
</dbReference>
<evidence type="ECO:0000256" key="2">
    <source>
        <dbReference type="PROSITE-ProRule" id="PRU00339"/>
    </source>
</evidence>
<dbReference type="SUPFAM" id="SSF81383">
    <property type="entry name" value="F-box domain"/>
    <property type="match status" value="1"/>
</dbReference>
<dbReference type="PANTHER" id="PTHR12874:SF9">
    <property type="entry name" value="F-BOX ONLY PROTEIN 48"/>
    <property type="match status" value="1"/>
</dbReference>
<evidence type="ECO:0000313" key="5">
    <source>
        <dbReference type="EMBL" id="TFK29703.1"/>
    </source>
</evidence>
<dbReference type="InterPro" id="IPR036047">
    <property type="entry name" value="F-box-like_dom_sf"/>
</dbReference>
<gene>
    <name evidence="5" type="ORF">FA15DRAFT_663871</name>
</gene>
<dbReference type="OrthoDB" id="2117972at2759"/>
<feature type="domain" description="F-box" evidence="4">
    <location>
        <begin position="225"/>
        <end position="271"/>
    </location>
</feature>
<keyword evidence="1" id="KW-0833">Ubl conjugation pathway</keyword>
<dbReference type="PROSITE" id="PS50181">
    <property type="entry name" value="FBOX"/>
    <property type="match status" value="1"/>
</dbReference>
<dbReference type="Pfam" id="PF19270">
    <property type="entry name" value="FBO_C"/>
    <property type="match status" value="1"/>
</dbReference>
<dbReference type="InterPro" id="IPR001810">
    <property type="entry name" value="F-box_dom"/>
</dbReference>
<dbReference type="GO" id="GO:0019005">
    <property type="term" value="C:SCF ubiquitin ligase complex"/>
    <property type="evidence" value="ECO:0007669"/>
    <property type="project" value="TreeGrafter"/>
</dbReference>
<feature type="region of interest" description="Disordered" evidence="3">
    <location>
        <begin position="1"/>
        <end position="82"/>
    </location>
</feature>
<organism evidence="5 6">
    <name type="scientific">Coprinopsis marcescibilis</name>
    <name type="common">Agaric fungus</name>
    <name type="synonym">Psathyrella marcescibilis</name>
    <dbReference type="NCBI Taxonomy" id="230819"/>
    <lineage>
        <taxon>Eukaryota</taxon>
        <taxon>Fungi</taxon>
        <taxon>Dikarya</taxon>
        <taxon>Basidiomycota</taxon>
        <taxon>Agaricomycotina</taxon>
        <taxon>Agaricomycetes</taxon>
        <taxon>Agaricomycetidae</taxon>
        <taxon>Agaricales</taxon>
        <taxon>Agaricineae</taxon>
        <taxon>Psathyrellaceae</taxon>
        <taxon>Coprinopsis</taxon>
    </lineage>
</organism>
<dbReference type="Gene3D" id="1.20.1280.50">
    <property type="match status" value="1"/>
</dbReference>
<proteinExistence type="predicted"/>
<protein>
    <recommendedName>
        <fullName evidence="4">F-box domain-containing protein</fullName>
    </recommendedName>
</protein>
<feature type="repeat" description="TPR" evidence="2">
    <location>
        <begin position="110"/>
        <end position="143"/>
    </location>
</feature>
<dbReference type="Pfam" id="PF12937">
    <property type="entry name" value="F-box-like"/>
    <property type="match status" value="1"/>
</dbReference>
<evidence type="ECO:0000313" key="6">
    <source>
        <dbReference type="Proteomes" id="UP000307440"/>
    </source>
</evidence>
<reference evidence="5 6" key="1">
    <citation type="journal article" date="2019" name="Nat. Ecol. Evol.">
        <title>Megaphylogeny resolves global patterns of mushroom evolution.</title>
        <authorList>
            <person name="Varga T."/>
            <person name="Krizsan K."/>
            <person name="Foldi C."/>
            <person name="Dima B."/>
            <person name="Sanchez-Garcia M."/>
            <person name="Sanchez-Ramirez S."/>
            <person name="Szollosi G.J."/>
            <person name="Szarkandi J.G."/>
            <person name="Papp V."/>
            <person name="Albert L."/>
            <person name="Andreopoulos W."/>
            <person name="Angelini C."/>
            <person name="Antonin V."/>
            <person name="Barry K.W."/>
            <person name="Bougher N.L."/>
            <person name="Buchanan P."/>
            <person name="Buyck B."/>
            <person name="Bense V."/>
            <person name="Catcheside P."/>
            <person name="Chovatia M."/>
            <person name="Cooper J."/>
            <person name="Damon W."/>
            <person name="Desjardin D."/>
            <person name="Finy P."/>
            <person name="Geml J."/>
            <person name="Haridas S."/>
            <person name="Hughes K."/>
            <person name="Justo A."/>
            <person name="Karasinski D."/>
            <person name="Kautmanova I."/>
            <person name="Kiss B."/>
            <person name="Kocsube S."/>
            <person name="Kotiranta H."/>
            <person name="LaButti K.M."/>
            <person name="Lechner B.E."/>
            <person name="Liimatainen K."/>
            <person name="Lipzen A."/>
            <person name="Lukacs Z."/>
            <person name="Mihaltcheva S."/>
            <person name="Morgado L.N."/>
            <person name="Niskanen T."/>
            <person name="Noordeloos M.E."/>
            <person name="Ohm R.A."/>
            <person name="Ortiz-Santana B."/>
            <person name="Ovrebo C."/>
            <person name="Racz N."/>
            <person name="Riley R."/>
            <person name="Savchenko A."/>
            <person name="Shiryaev A."/>
            <person name="Soop K."/>
            <person name="Spirin V."/>
            <person name="Szebenyi C."/>
            <person name="Tomsovsky M."/>
            <person name="Tulloss R.E."/>
            <person name="Uehling J."/>
            <person name="Grigoriev I.V."/>
            <person name="Vagvolgyi C."/>
            <person name="Papp T."/>
            <person name="Martin F.M."/>
            <person name="Miettinen O."/>
            <person name="Hibbett D.S."/>
            <person name="Nagy L.G."/>
        </authorList>
    </citation>
    <scope>NUCLEOTIDE SEQUENCE [LARGE SCALE GENOMIC DNA]</scope>
    <source>
        <strain evidence="5 6">CBS 121175</strain>
    </source>
</reference>
<accession>A0A5C3LBC5</accession>
<feature type="region of interest" description="Disordered" evidence="3">
    <location>
        <begin position="421"/>
        <end position="454"/>
    </location>
</feature>
<dbReference type="EMBL" id="ML210148">
    <property type="protein sequence ID" value="TFK29703.1"/>
    <property type="molecule type" value="Genomic_DNA"/>
</dbReference>
<sequence>MVSSTGGTPDPGLSQPEEPEELARFRNEWRAEVQRKKALEGHGKGKEPETQLQADSELKPANLSASINRPPPRIANTATSSAAQPVERHPVIVDGDMAAVVTASGRLKNALDIYKQAIFHEQKGELDSALVRYRQAFRLDPNVDRAYHLAELWQSKHKAHREDSELQTVIMQSTDLPGLASGLQKLALKTTTGDGKTLGVTGSLAKLVSEFPSDLLFEPEDEKQPVHINILPPELLYDILRKLDVSSLERFARVSRRARVLALDPVYWSNLVTATYRPPQITSLDDLLPVIEKYESDFRRVYIAQPRLRMDGIYIATCHYIRPGMGEDAWMSRTHLITYHRYLRFYPNGRVLSLLANDHISPQEVIPLLKPTLRMSGFFIGSWSLTGTTVNIVNLLDASGKFMMLVDNLEPLHFRIPERVPSEPSISGPSNPGSTAAIQPKLTFTGGSTGPSKHRHQAAALNAEPLPQPRYIFDMTLELRSKPLGRWNKLEMATYDSINLETGDVCPLPLKNERPYWFSKVKSYAN</sequence>
<dbReference type="InterPro" id="IPR020845">
    <property type="entry name" value="AMP-binding_CS"/>
</dbReference>
<keyword evidence="6" id="KW-1185">Reference proteome</keyword>
<dbReference type="SMART" id="SM00256">
    <property type="entry name" value="FBOX"/>
    <property type="match status" value="1"/>
</dbReference>
<dbReference type="InterPro" id="IPR019734">
    <property type="entry name" value="TPR_rpt"/>
</dbReference>
<name>A0A5C3LBC5_COPMA</name>
<dbReference type="PANTHER" id="PTHR12874">
    <property type="entry name" value="F-BOX ONLY PROTEIN 48-RELATED"/>
    <property type="match status" value="1"/>
</dbReference>
<evidence type="ECO:0000256" key="3">
    <source>
        <dbReference type="SAM" id="MobiDB-lite"/>
    </source>
</evidence>
<dbReference type="Proteomes" id="UP000307440">
    <property type="component" value="Unassembled WGS sequence"/>
</dbReference>
<feature type="compositionally biased region" description="Basic and acidic residues" evidence="3">
    <location>
        <begin position="21"/>
        <end position="49"/>
    </location>
</feature>
<evidence type="ECO:0000256" key="1">
    <source>
        <dbReference type="ARBA" id="ARBA00022786"/>
    </source>
</evidence>
<dbReference type="AlphaFoldDB" id="A0A5C3LBC5"/>
<dbReference type="InterPro" id="IPR045464">
    <property type="entry name" value="Hrt3/FBXO9_C"/>
</dbReference>
<dbReference type="STRING" id="230819.A0A5C3LBC5"/>
<keyword evidence="2" id="KW-0802">TPR repeat</keyword>
<dbReference type="GO" id="GO:0005737">
    <property type="term" value="C:cytoplasm"/>
    <property type="evidence" value="ECO:0007669"/>
    <property type="project" value="TreeGrafter"/>
</dbReference>
<dbReference type="GO" id="GO:0031146">
    <property type="term" value="P:SCF-dependent proteasomal ubiquitin-dependent protein catabolic process"/>
    <property type="evidence" value="ECO:0007669"/>
    <property type="project" value="TreeGrafter"/>
</dbReference>
<feature type="compositionally biased region" description="Polar residues" evidence="3">
    <location>
        <begin position="424"/>
        <end position="437"/>
    </location>
</feature>